<protein>
    <recommendedName>
        <fullName evidence="3">DUF6708 domain-containing protein</fullName>
    </recommendedName>
</protein>
<organism evidence="4 5">
    <name type="scientific">Alcaligenes xylosoxydans xylosoxydans</name>
    <name type="common">Achromobacter xylosoxidans</name>
    <dbReference type="NCBI Taxonomy" id="85698"/>
    <lineage>
        <taxon>Bacteria</taxon>
        <taxon>Pseudomonadati</taxon>
        <taxon>Pseudomonadota</taxon>
        <taxon>Betaproteobacteria</taxon>
        <taxon>Burkholderiales</taxon>
        <taxon>Alcaligenaceae</taxon>
        <taxon>Achromobacter</taxon>
    </lineage>
</organism>
<dbReference type="EMBL" id="QVXO01000001">
    <property type="protein sequence ID" value="RPJ93870.1"/>
    <property type="molecule type" value="Genomic_DNA"/>
</dbReference>
<evidence type="ECO:0000313" key="4">
    <source>
        <dbReference type="EMBL" id="RPJ93870.1"/>
    </source>
</evidence>
<dbReference type="InterPro" id="IPR046554">
    <property type="entry name" value="DUF6708"/>
</dbReference>
<proteinExistence type="predicted"/>
<evidence type="ECO:0000256" key="2">
    <source>
        <dbReference type="SAM" id="Phobius"/>
    </source>
</evidence>
<sequence>MDYTGLMRKFPNDRPLGDFDREHRLQQKKRLDVPLAADSCVVRMNSNGLVLVDRWYAYRGMLALMGLVGVAFGVGMIRELAWALVDGLPNENGLWTAAFISMAMGAALAAAGAWVAGKEMFRWTYYPIALDRKHKLVHVFRLDGTVLTAKWNKLYFTLGGGVDGFQHRTWDVRGLILDADGVTVRETFAFSSVTYRAEDAYSHWEFLRRYMEDGPQAVQDAVLHCVPADGKPETFALSRQRAFAEDAQGPGILSLLMMPFNFLHAIMRWAVMHTSKVPTFPPEIEATLQPEPEDEYVQDASTNPAYSR</sequence>
<feature type="compositionally biased region" description="Polar residues" evidence="1">
    <location>
        <begin position="299"/>
        <end position="308"/>
    </location>
</feature>
<feature type="domain" description="DUF6708" evidence="3">
    <location>
        <begin position="113"/>
        <end position="286"/>
    </location>
</feature>
<comment type="caution">
    <text evidence="4">The sequence shown here is derived from an EMBL/GenBank/DDBJ whole genome shotgun (WGS) entry which is preliminary data.</text>
</comment>
<dbReference type="RefSeq" id="WP_118931409.1">
    <property type="nucleotide sequence ID" value="NZ_CP061008.1"/>
</dbReference>
<evidence type="ECO:0000259" key="3">
    <source>
        <dbReference type="Pfam" id="PF20455"/>
    </source>
</evidence>
<keyword evidence="2" id="KW-0472">Membrane</keyword>
<evidence type="ECO:0000256" key="1">
    <source>
        <dbReference type="SAM" id="MobiDB-lite"/>
    </source>
</evidence>
<feature type="transmembrane region" description="Helical" evidence="2">
    <location>
        <begin position="56"/>
        <end position="77"/>
    </location>
</feature>
<gene>
    <name evidence="4" type="ORF">DY367_01255</name>
</gene>
<reference evidence="4 5" key="1">
    <citation type="submission" date="2018-08" db="EMBL/GenBank/DDBJ databases">
        <title>Achromobacter xylosoxidans Genome sequencing and assembly.</title>
        <authorList>
            <person name="Wang R."/>
            <person name="Rensing C."/>
            <person name="Li Y."/>
        </authorList>
    </citation>
    <scope>NUCLEOTIDE SEQUENCE [LARGE SCALE GENOMIC DNA]</scope>
    <source>
        <strain evidence="4 5">GD003A</strain>
    </source>
</reference>
<dbReference type="AlphaFoldDB" id="A0A424WKP3"/>
<evidence type="ECO:0000313" key="5">
    <source>
        <dbReference type="Proteomes" id="UP000285324"/>
    </source>
</evidence>
<dbReference type="Proteomes" id="UP000285324">
    <property type="component" value="Unassembled WGS sequence"/>
</dbReference>
<dbReference type="OrthoDB" id="8915060at2"/>
<accession>A0A424WKP3</accession>
<name>A0A424WKP3_ALCXX</name>
<feature type="transmembrane region" description="Helical" evidence="2">
    <location>
        <begin position="97"/>
        <end position="116"/>
    </location>
</feature>
<keyword evidence="2" id="KW-1133">Transmembrane helix</keyword>
<feature type="region of interest" description="Disordered" evidence="1">
    <location>
        <begin position="287"/>
        <end position="308"/>
    </location>
</feature>
<keyword evidence="2" id="KW-0812">Transmembrane</keyword>
<dbReference type="Pfam" id="PF20455">
    <property type="entry name" value="DUF6708"/>
    <property type="match status" value="1"/>
</dbReference>